<dbReference type="Proteomes" id="UP000464495">
    <property type="component" value="Chromosome"/>
</dbReference>
<feature type="binding site" evidence="19">
    <location>
        <position position="193"/>
    </location>
    <ligand>
        <name>Mg(2+)</name>
        <dbReference type="ChEBI" id="CHEBI:18420"/>
    </ligand>
</feature>
<evidence type="ECO:0000256" key="6">
    <source>
        <dbReference type="ARBA" id="ARBA00022630"/>
    </source>
</evidence>
<evidence type="ECO:0000256" key="17">
    <source>
        <dbReference type="ARBA" id="ARBA00060485"/>
    </source>
</evidence>
<evidence type="ECO:0000256" key="10">
    <source>
        <dbReference type="ARBA" id="ARBA00022827"/>
    </source>
</evidence>
<keyword evidence="5" id="KW-0997">Cell inner membrane</keyword>
<evidence type="ECO:0000256" key="5">
    <source>
        <dbReference type="ARBA" id="ARBA00022519"/>
    </source>
</evidence>
<sequence length="355" mass="37493">MHGVRLWRGQPTELCAVAGITTISRRSFLIMSAAALAACREKDEVLKITGMTMGTQYNVIAIAPNRQVQKPAVVAAIETALAEVNAQMSNWDPASEISRINAAGSETIQLSPALAHVLEGADSVHRASDGRFDVTVGPLIDLWGFGAGTTQPHVPADAEITAAMARTGQSRVLDIQGATLRKSGPEAGIYLSAIGKGHGVDRVAEAVRGFGITDFMVEIGGDLYTSGRNADGTAWQIGIENPVAGNRSVYRVAEVSDLGMATSGDYRNYFESDGTRYSHIIDPATGRPILHDTVSATVLTDSAMLADAWATAMLVLGRARGLEIAETEGLAVAFIDRTGDTFTTTESSRFAALQA</sequence>
<dbReference type="Pfam" id="PF02424">
    <property type="entry name" value="ApbE"/>
    <property type="match status" value="1"/>
</dbReference>
<organism evidence="20 21">
    <name type="scientific">Algicella marina</name>
    <dbReference type="NCBI Taxonomy" id="2683284"/>
    <lineage>
        <taxon>Bacteria</taxon>
        <taxon>Pseudomonadati</taxon>
        <taxon>Pseudomonadota</taxon>
        <taxon>Alphaproteobacteria</taxon>
        <taxon>Rhodobacterales</taxon>
        <taxon>Paracoccaceae</taxon>
        <taxon>Algicella</taxon>
    </lineage>
</organism>
<comment type="cofactor">
    <cofactor evidence="19">
        <name>Mg(2+)</name>
        <dbReference type="ChEBI" id="CHEBI:18420"/>
    </cofactor>
    <cofactor evidence="19">
        <name>Mn(2+)</name>
        <dbReference type="ChEBI" id="CHEBI:29035"/>
    </cofactor>
    <text evidence="19">Magnesium. Can also use manganese.</text>
</comment>
<proteinExistence type="inferred from homology"/>
<comment type="subcellular location">
    <subcellularLocation>
        <location evidence="17">Cell inner membrane</location>
        <topology evidence="17">Lipid-anchor</topology>
        <orientation evidence="17">Periplasmic side</orientation>
    </subcellularLocation>
</comment>
<evidence type="ECO:0000313" key="21">
    <source>
        <dbReference type="Proteomes" id="UP000464495"/>
    </source>
</evidence>
<evidence type="ECO:0000256" key="9">
    <source>
        <dbReference type="ARBA" id="ARBA00022729"/>
    </source>
</evidence>
<evidence type="ECO:0000256" key="11">
    <source>
        <dbReference type="ARBA" id="ARBA00022842"/>
    </source>
</evidence>
<keyword evidence="6 18" id="KW-0285">Flavoprotein</keyword>
<evidence type="ECO:0000256" key="12">
    <source>
        <dbReference type="ARBA" id="ARBA00023136"/>
    </source>
</evidence>
<dbReference type="AlphaFoldDB" id="A0A6P1T181"/>
<dbReference type="EMBL" id="CP046620">
    <property type="protein sequence ID" value="QHQ35049.1"/>
    <property type="molecule type" value="Genomic_DNA"/>
</dbReference>
<keyword evidence="4" id="KW-1003">Cell membrane</keyword>
<feature type="binding site" evidence="19">
    <location>
        <position position="307"/>
    </location>
    <ligand>
        <name>Mg(2+)</name>
        <dbReference type="ChEBI" id="CHEBI:18420"/>
    </ligand>
</feature>
<comment type="similarity">
    <text evidence="1 18">Belongs to the ApbE family.</text>
</comment>
<dbReference type="GO" id="GO:0016740">
    <property type="term" value="F:transferase activity"/>
    <property type="evidence" value="ECO:0007669"/>
    <property type="project" value="UniProtKB-UniRule"/>
</dbReference>
<keyword evidence="13" id="KW-0564">Palmitate</keyword>
<dbReference type="InterPro" id="IPR003374">
    <property type="entry name" value="ApbE-like_sf"/>
</dbReference>
<dbReference type="PIRSF" id="PIRSF006268">
    <property type="entry name" value="ApbE"/>
    <property type="match status" value="1"/>
</dbReference>
<evidence type="ECO:0000256" key="19">
    <source>
        <dbReference type="PIRSR" id="PIRSR006268-2"/>
    </source>
</evidence>
<evidence type="ECO:0000313" key="20">
    <source>
        <dbReference type="EMBL" id="QHQ35049.1"/>
    </source>
</evidence>
<dbReference type="GO" id="GO:0046872">
    <property type="term" value="F:metal ion binding"/>
    <property type="evidence" value="ECO:0007669"/>
    <property type="project" value="UniProtKB-UniRule"/>
</dbReference>
<evidence type="ECO:0000256" key="1">
    <source>
        <dbReference type="ARBA" id="ARBA00008282"/>
    </source>
</evidence>
<dbReference type="FunFam" id="3.10.520.10:FF:000001">
    <property type="entry name" value="FAD:protein FMN transferase"/>
    <property type="match status" value="1"/>
</dbReference>
<protein>
    <recommendedName>
        <fullName evidence="3 18">FAD:protein FMN transferase</fullName>
        <ecNumber evidence="2 18">2.7.1.180</ecNumber>
    </recommendedName>
    <alternativeName>
        <fullName evidence="15 18">Flavin transferase</fullName>
    </alternativeName>
</protein>
<dbReference type="GO" id="GO:0005886">
    <property type="term" value="C:plasma membrane"/>
    <property type="evidence" value="ECO:0007669"/>
    <property type="project" value="UniProtKB-SubCell"/>
</dbReference>
<dbReference type="SUPFAM" id="SSF143631">
    <property type="entry name" value="ApbE-like"/>
    <property type="match status" value="1"/>
</dbReference>
<keyword evidence="7 18" id="KW-0808">Transferase</keyword>
<evidence type="ECO:0000256" key="4">
    <source>
        <dbReference type="ARBA" id="ARBA00022475"/>
    </source>
</evidence>
<name>A0A6P1T181_9RHOB</name>
<evidence type="ECO:0000256" key="14">
    <source>
        <dbReference type="ARBA" id="ARBA00023288"/>
    </source>
</evidence>
<dbReference type="InterPro" id="IPR024932">
    <property type="entry name" value="ApbE"/>
</dbReference>
<dbReference type="Gene3D" id="3.10.520.10">
    <property type="entry name" value="ApbE-like domains"/>
    <property type="match status" value="1"/>
</dbReference>
<keyword evidence="21" id="KW-1185">Reference proteome</keyword>
<keyword evidence="12" id="KW-0472">Membrane</keyword>
<evidence type="ECO:0000256" key="8">
    <source>
        <dbReference type="ARBA" id="ARBA00022723"/>
    </source>
</evidence>
<keyword evidence="10 18" id="KW-0274">FAD</keyword>
<evidence type="ECO:0000256" key="18">
    <source>
        <dbReference type="PIRNR" id="PIRNR006268"/>
    </source>
</evidence>
<keyword evidence="11 18" id="KW-0460">Magnesium</keyword>
<gene>
    <name evidence="20" type="ORF">GO499_07495</name>
</gene>
<evidence type="ECO:0000256" key="7">
    <source>
        <dbReference type="ARBA" id="ARBA00022679"/>
    </source>
</evidence>
<evidence type="ECO:0000256" key="15">
    <source>
        <dbReference type="ARBA" id="ARBA00031306"/>
    </source>
</evidence>
<dbReference type="PANTHER" id="PTHR30040:SF2">
    <property type="entry name" value="FAD:PROTEIN FMN TRANSFERASE"/>
    <property type="match status" value="1"/>
</dbReference>
<evidence type="ECO:0000256" key="3">
    <source>
        <dbReference type="ARBA" id="ARBA00016337"/>
    </source>
</evidence>
<accession>A0A6P1T181</accession>
<dbReference type="EC" id="2.7.1.180" evidence="2 18"/>
<evidence type="ECO:0000256" key="13">
    <source>
        <dbReference type="ARBA" id="ARBA00023139"/>
    </source>
</evidence>
<keyword evidence="9" id="KW-0732">Signal</keyword>
<evidence type="ECO:0000256" key="2">
    <source>
        <dbReference type="ARBA" id="ARBA00011955"/>
    </source>
</evidence>
<dbReference type="KEGG" id="amaq:GO499_07495"/>
<feature type="binding site" evidence="19">
    <location>
        <position position="311"/>
    </location>
    <ligand>
        <name>Mg(2+)</name>
        <dbReference type="ChEBI" id="CHEBI:18420"/>
    </ligand>
</feature>
<evidence type="ECO:0000256" key="16">
    <source>
        <dbReference type="ARBA" id="ARBA00048540"/>
    </source>
</evidence>
<keyword evidence="8 18" id="KW-0479">Metal-binding</keyword>
<keyword evidence="14" id="KW-0449">Lipoprotein</keyword>
<comment type="catalytic activity">
    <reaction evidence="16 18">
        <text>L-threonyl-[protein] + FAD = FMN-L-threonyl-[protein] + AMP + H(+)</text>
        <dbReference type="Rhea" id="RHEA:36847"/>
        <dbReference type="Rhea" id="RHEA-COMP:11060"/>
        <dbReference type="Rhea" id="RHEA-COMP:11061"/>
        <dbReference type="ChEBI" id="CHEBI:15378"/>
        <dbReference type="ChEBI" id="CHEBI:30013"/>
        <dbReference type="ChEBI" id="CHEBI:57692"/>
        <dbReference type="ChEBI" id="CHEBI:74257"/>
        <dbReference type="ChEBI" id="CHEBI:456215"/>
        <dbReference type="EC" id="2.7.1.180"/>
    </reaction>
</comment>
<reference evidence="20 21" key="1">
    <citation type="submission" date="2019-12" db="EMBL/GenBank/DDBJ databases">
        <title>Complete genome sequence of Algicella marina strain 9Alg 56(T) isolated from the red alga Tichocarpus crinitus.</title>
        <authorList>
            <person name="Kim S.-G."/>
            <person name="Nedashkovskaya O.I."/>
        </authorList>
    </citation>
    <scope>NUCLEOTIDE SEQUENCE [LARGE SCALE GENOMIC DNA]</scope>
    <source>
        <strain evidence="20 21">9Alg 56</strain>
    </source>
</reference>
<dbReference type="PANTHER" id="PTHR30040">
    <property type="entry name" value="THIAMINE BIOSYNTHESIS LIPOPROTEIN APBE"/>
    <property type="match status" value="1"/>
</dbReference>